<organism evidence="1 2">
    <name type="scientific">Onchocerca volvulus</name>
    <dbReference type="NCBI Taxonomy" id="6282"/>
    <lineage>
        <taxon>Eukaryota</taxon>
        <taxon>Metazoa</taxon>
        <taxon>Ecdysozoa</taxon>
        <taxon>Nematoda</taxon>
        <taxon>Chromadorea</taxon>
        <taxon>Rhabditida</taxon>
        <taxon>Spirurina</taxon>
        <taxon>Spiruromorpha</taxon>
        <taxon>Filarioidea</taxon>
        <taxon>Onchocercidae</taxon>
        <taxon>Onchocerca</taxon>
    </lineage>
</organism>
<protein>
    <submittedName>
        <fullName evidence="1">Uncharacterized protein</fullName>
    </submittedName>
</protein>
<keyword evidence="2" id="KW-1185">Reference proteome</keyword>
<proteinExistence type="predicted"/>
<accession>A0A8R1Y2E9</accession>
<dbReference type="EnsemblMetazoa" id="OVOC8737.1">
    <property type="protein sequence ID" value="OVOC8737.1"/>
    <property type="gene ID" value="WBGene00245546"/>
</dbReference>
<name>A0A8R1Y2E9_ONCVO</name>
<evidence type="ECO:0000313" key="2">
    <source>
        <dbReference type="Proteomes" id="UP000024404"/>
    </source>
</evidence>
<dbReference type="Proteomes" id="UP000024404">
    <property type="component" value="Unassembled WGS sequence"/>
</dbReference>
<dbReference type="AlphaFoldDB" id="A0A8R1Y2E9"/>
<sequence>MVVTLLEMFCYAYKEKKKETFLRSLEFISEITNITSILILPIKIATIIVGNICRKLTATNVAERKMKKRVRRSKKNQNVQWENRSLLEKAFSSQLYFHFGLQQISSLNLCFVVYRNM</sequence>
<reference evidence="1" key="2">
    <citation type="submission" date="2022-06" db="UniProtKB">
        <authorList>
            <consortium name="EnsemblMetazoa"/>
        </authorList>
    </citation>
    <scope>IDENTIFICATION</scope>
</reference>
<dbReference type="EMBL" id="CMVM020000250">
    <property type="status" value="NOT_ANNOTATED_CDS"/>
    <property type="molecule type" value="Genomic_DNA"/>
</dbReference>
<evidence type="ECO:0000313" key="1">
    <source>
        <dbReference type="EnsemblMetazoa" id="OVOC8737.1"/>
    </source>
</evidence>
<reference evidence="2" key="1">
    <citation type="submission" date="2013-10" db="EMBL/GenBank/DDBJ databases">
        <title>Genome sequencing of Onchocerca volvulus.</title>
        <authorList>
            <person name="Cotton J."/>
            <person name="Tsai J."/>
            <person name="Stanley E."/>
            <person name="Tracey A."/>
            <person name="Holroyd N."/>
            <person name="Lustigman S."/>
            <person name="Berriman M."/>
        </authorList>
    </citation>
    <scope>NUCLEOTIDE SEQUENCE</scope>
</reference>